<evidence type="ECO:0000313" key="2">
    <source>
        <dbReference type="Proteomes" id="UP000464577"/>
    </source>
</evidence>
<protein>
    <submittedName>
        <fullName evidence="1">Uncharacterized protein</fullName>
    </submittedName>
</protein>
<keyword evidence="2" id="KW-1185">Reference proteome</keyword>
<name>A0A6P1VWI5_9BACT</name>
<dbReference type="RefSeq" id="WP_162386145.1">
    <property type="nucleotide sequence ID" value="NZ_CP045997.1"/>
</dbReference>
<evidence type="ECO:0000313" key="1">
    <source>
        <dbReference type="EMBL" id="QHV95736.1"/>
    </source>
</evidence>
<sequence length="48" mass="5272">MATGVSSMTAVAADGKTGIYKDAFTNTLRCLDGKWMFTNSQHPKIDYQ</sequence>
<proteinExistence type="predicted"/>
<gene>
    <name evidence="1" type="ORF">GJR95_12260</name>
</gene>
<dbReference type="EMBL" id="CP045997">
    <property type="protein sequence ID" value="QHV95736.1"/>
    <property type="molecule type" value="Genomic_DNA"/>
</dbReference>
<organism evidence="1 2">
    <name type="scientific">Spirosoma endbachense</name>
    <dbReference type="NCBI Taxonomy" id="2666025"/>
    <lineage>
        <taxon>Bacteria</taxon>
        <taxon>Pseudomonadati</taxon>
        <taxon>Bacteroidota</taxon>
        <taxon>Cytophagia</taxon>
        <taxon>Cytophagales</taxon>
        <taxon>Cytophagaceae</taxon>
        <taxon>Spirosoma</taxon>
    </lineage>
</organism>
<dbReference type="Proteomes" id="UP000464577">
    <property type="component" value="Chromosome"/>
</dbReference>
<dbReference type="KEGG" id="senf:GJR95_12260"/>
<accession>A0A6P1VWI5</accession>
<reference evidence="1 2" key="1">
    <citation type="submission" date="2019-11" db="EMBL/GenBank/DDBJ databases">
        <title>Spirosoma endbachense sp. nov., isolated from a natural salt meadow.</title>
        <authorList>
            <person name="Rojas J."/>
            <person name="Ambika Manirajan B."/>
            <person name="Ratering S."/>
            <person name="Suarez C."/>
            <person name="Geissler-Plaum R."/>
            <person name="Schnell S."/>
        </authorList>
    </citation>
    <scope>NUCLEOTIDE SEQUENCE [LARGE SCALE GENOMIC DNA]</scope>
    <source>
        <strain evidence="1 2">I-24</strain>
    </source>
</reference>
<dbReference type="AlphaFoldDB" id="A0A6P1VWI5"/>